<dbReference type="KEGG" id="crb:17875715"/>
<dbReference type="InterPro" id="IPR050232">
    <property type="entry name" value="FBL13/AtMIF1-like"/>
</dbReference>
<dbReference type="Pfam" id="PF24758">
    <property type="entry name" value="LRR_At5g56370"/>
    <property type="match status" value="2"/>
</dbReference>
<dbReference type="PANTHER" id="PTHR31900">
    <property type="entry name" value="F-BOX/RNI SUPERFAMILY PROTEIN-RELATED"/>
    <property type="match status" value="1"/>
</dbReference>
<dbReference type="Pfam" id="PF08387">
    <property type="entry name" value="FBD"/>
    <property type="match status" value="1"/>
</dbReference>
<dbReference type="OrthoDB" id="1049057at2759"/>
<sequence>MEKQRLSELPDELVLKILSSLPMFEETLATRLISKRWKGPWKLAPNAIFDDDDKKRKSFETFMSFVYGSLLSNDARILERLEFKLSQNYAASDISFWVQIAVNRSVRELRIDLFGKTLELPSCLSTCRTLKEVTLHELCIKVVPPWFRLPSLKTLHLLSVTFSGGNSVSSLLETCPVLECLVVEQTKDDNVMISNINVPTLSSLSIRSTRDLRTHLFGKTLEFPSWMTCRNLKELILHRLSIKVVPIWFHLPSLKTLHLSSVKFWCDESVASLFQICPVLECLVIEQTKDENVVISNINVPTLRSLSIRSTKELRINLALHNFRTLKELILHDLSIKVVPPWFNLPSLKALHLSSVKFLGDESVASLLKKCPVLEHLVVDQTNNENVMISNIDVPTLRNLSIRSLSKGKRKKSTYVEGSNGFVIKAPSLTDLNFEDTLSNFVMFESMPEVIKANIQVICDQSDHFIGSLTSIQHLSLCSLTSKTPYPACTVFSSLKHLELCTCSAGWANLLACILNAAPALRSLKLKSKHSANYSDPMNLWKEPTDVPDFLSKHLEILEWRQYEGTEQERNVAEYILSNASSLKMATFSTRCRNKNHRMLRKLKPMRRVSKTCQLVFD</sequence>
<keyword evidence="3" id="KW-1185">Reference proteome</keyword>
<dbReference type="InterPro" id="IPR001810">
    <property type="entry name" value="F-box_dom"/>
</dbReference>
<dbReference type="Pfam" id="PF07723">
    <property type="entry name" value="LRR_2"/>
    <property type="match status" value="1"/>
</dbReference>
<dbReference type="InterPro" id="IPR055411">
    <property type="entry name" value="LRR_FXL15/At3g58940/PEG3-like"/>
</dbReference>
<reference evidence="3" key="1">
    <citation type="journal article" date="2013" name="Nat. Genet.">
        <title>The Capsella rubella genome and the genomic consequences of rapid mating system evolution.</title>
        <authorList>
            <person name="Slotte T."/>
            <person name="Hazzouri K.M."/>
            <person name="Agren J.A."/>
            <person name="Koenig D."/>
            <person name="Maumus F."/>
            <person name="Guo Y.L."/>
            <person name="Steige K."/>
            <person name="Platts A.E."/>
            <person name="Escobar J.S."/>
            <person name="Newman L.K."/>
            <person name="Wang W."/>
            <person name="Mandakova T."/>
            <person name="Vello E."/>
            <person name="Smith L.M."/>
            <person name="Henz S.R."/>
            <person name="Steffen J."/>
            <person name="Takuno S."/>
            <person name="Brandvain Y."/>
            <person name="Coop G."/>
            <person name="Andolfatto P."/>
            <person name="Hu T.T."/>
            <person name="Blanchette M."/>
            <person name="Clark R.M."/>
            <person name="Quesneville H."/>
            <person name="Nordborg M."/>
            <person name="Gaut B.S."/>
            <person name="Lysak M.A."/>
            <person name="Jenkins J."/>
            <person name="Grimwood J."/>
            <person name="Chapman J."/>
            <person name="Prochnik S."/>
            <person name="Shu S."/>
            <person name="Rokhsar D."/>
            <person name="Schmutz J."/>
            <person name="Weigel D."/>
            <person name="Wright S.I."/>
        </authorList>
    </citation>
    <scope>NUCLEOTIDE SEQUENCE [LARGE SCALE GENOMIC DNA]</scope>
    <source>
        <strain evidence="3">cv. Monte Gargano</strain>
    </source>
</reference>
<dbReference type="SMART" id="SM00579">
    <property type="entry name" value="FBD"/>
    <property type="match status" value="1"/>
</dbReference>
<feature type="domain" description="F-box" evidence="1">
    <location>
        <begin position="3"/>
        <end position="62"/>
    </location>
</feature>
<dbReference type="InterPro" id="IPR013101">
    <property type="entry name" value="LRR_PRU1-like"/>
</dbReference>
<accession>R0EZI0</accession>
<proteinExistence type="predicted"/>
<dbReference type="Pfam" id="PF00646">
    <property type="entry name" value="F-box"/>
    <property type="match status" value="1"/>
</dbReference>
<dbReference type="InterPro" id="IPR006566">
    <property type="entry name" value="FBD"/>
</dbReference>
<dbReference type="InterPro" id="IPR032675">
    <property type="entry name" value="LRR_dom_sf"/>
</dbReference>
<dbReference type="InterPro" id="IPR036047">
    <property type="entry name" value="F-box-like_dom_sf"/>
</dbReference>
<dbReference type="EMBL" id="KB870812">
    <property type="protein sequence ID" value="EOA14381.1"/>
    <property type="molecule type" value="Genomic_DNA"/>
</dbReference>
<evidence type="ECO:0000259" key="1">
    <source>
        <dbReference type="PROSITE" id="PS50181"/>
    </source>
</evidence>
<dbReference type="PANTHER" id="PTHR31900:SF36">
    <property type="entry name" value="F-BOX DOMAIN-CONTAINING PROTEIN"/>
    <property type="match status" value="1"/>
</dbReference>
<protein>
    <recommendedName>
        <fullName evidence="1">F-box domain-containing protein</fullName>
    </recommendedName>
</protein>
<dbReference type="SUPFAM" id="SSF81383">
    <property type="entry name" value="F-box domain"/>
    <property type="match status" value="1"/>
</dbReference>
<gene>
    <name evidence="2" type="ORF">CARUB_v10027574mg</name>
</gene>
<dbReference type="AlphaFoldDB" id="R0EZI0"/>
<dbReference type="Gene3D" id="3.80.10.10">
    <property type="entry name" value="Ribonuclease Inhibitor"/>
    <property type="match status" value="2"/>
</dbReference>
<dbReference type="PROSITE" id="PS50181">
    <property type="entry name" value="FBOX"/>
    <property type="match status" value="1"/>
</dbReference>
<evidence type="ECO:0000313" key="2">
    <source>
        <dbReference type="EMBL" id="EOA14381.1"/>
    </source>
</evidence>
<evidence type="ECO:0000313" key="3">
    <source>
        <dbReference type="Proteomes" id="UP000029121"/>
    </source>
</evidence>
<dbReference type="SUPFAM" id="SSF52058">
    <property type="entry name" value="L domain-like"/>
    <property type="match status" value="1"/>
</dbReference>
<organism evidence="2 3">
    <name type="scientific">Capsella rubella</name>
    <dbReference type="NCBI Taxonomy" id="81985"/>
    <lineage>
        <taxon>Eukaryota</taxon>
        <taxon>Viridiplantae</taxon>
        <taxon>Streptophyta</taxon>
        <taxon>Embryophyta</taxon>
        <taxon>Tracheophyta</taxon>
        <taxon>Spermatophyta</taxon>
        <taxon>Magnoliopsida</taxon>
        <taxon>eudicotyledons</taxon>
        <taxon>Gunneridae</taxon>
        <taxon>Pentapetalae</taxon>
        <taxon>rosids</taxon>
        <taxon>malvids</taxon>
        <taxon>Brassicales</taxon>
        <taxon>Brassicaceae</taxon>
        <taxon>Camelineae</taxon>
        <taxon>Capsella</taxon>
    </lineage>
</organism>
<name>R0EZI0_9BRAS</name>
<dbReference type="Proteomes" id="UP000029121">
    <property type="component" value="Unassembled WGS sequence"/>
</dbReference>